<gene>
    <name evidence="12" type="ORF">ONE63_008927</name>
</gene>
<proteinExistence type="inferred from homology"/>
<dbReference type="GO" id="GO:0031902">
    <property type="term" value="C:late endosome membrane"/>
    <property type="evidence" value="ECO:0007669"/>
    <property type="project" value="TreeGrafter"/>
</dbReference>
<feature type="transmembrane region" description="Helical" evidence="10">
    <location>
        <begin position="35"/>
        <end position="56"/>
    </location>
</feature>
<evidence type="ECO:0000256" key="1">
    <source>
        <dbReference type="ARBA" id="ARBA00004530"/>
    </source>
</evidence>
<dbReference type="InterPro" id="IPR048528">
    <property type="entry name" value="Lamp2-like_luminal"/>
</dbReference>
<evidence type="ECO:0000256" key="6">
    <source>
        <dbReference type="ARBA" id="ARBA00023136"/>
    </source>
</evidence>
<dbReference type="InterPro" id="IPR002000">
    <property type="entry name" value="Lysosome-assoc_membr_glycop"/>
</dbReference>
<comment type="caution">
    <text evidence="12">The sequence shown here is derived from an EMBL/GenBank/DDBJ whole genome shotgun (WGS) entry which is preliminary data.</text>
</comment>
<keyword evidence="6 8" id="KW-0472">Membrane</keyword>
<accession>A0AAV7XM30</accession>
<evidence type="ECO:0000259" key="11">
    <source>
        <dbReference type="Pfam" id="PF01299"/>
    </source>
</evidence>
<feature type="transmembrane region" description="Helical" evidence="10">
    <location>
        <begin position="322"/>
        <end position="342"/>
    </location>
</feature>
<dbReference type="GO" id="GO:0072594">
    <property type="term" value="P:establishment of protein localization to organelle"/>
    <property type="evidence" value="ECO:0007669"/>
    <property type="project" value="TreeGrafter"/>
</dbReference>
<evidence type="ECO:0000313" key="12">
    <source>
        <dbReference type="EMBL" id="KAJ1525717.1"/>
    </source>
</evidence>
<dbReference type="Proteomes" id="UP001075354">
    <property type="component" value="Chromosome 7"/>
</dbReference>
<dbReference type="GO" id="GO:0005765">
    <property type="term" value="C:lysosomal membrane"/>
    <property type="evidence" value="ECO:0007669"/>
    <property type="project" value="TreeGrafter"/>
</dbReference>
<protein>
    <recommendedName>
        <fullName evidence="11">Lysosome-associated membrane glycoprotein 2-like luminal domain-containing protein</fullName>
    </recommendedName>
</protein>
<comment type="similarity">
    <text evidence="8">Belongs to the LAMP family.</text>
</comment>
<dbReference type="Gene3D" id="2.40.160.110">
    <property type="match status" value="1"/>
</dbReference>
<reference evidence="12" key="1">
    <citation type="submission" date="2022-12" db="EMBL/GenBank/DDBJ databases">
        <title>Chromosome-level genome assembly of the bean flower thrips Megalurothrips usitatus.</title>
        <authorList>
            <person name="Ma L."/>
            <person name="Liu Q."/>
            <person name="Li H."/>
            <person name="Cai W."/>
        </authorList>
    </citation>
    <scope>NUCLEOTIDE SEQUENCE</scope>
    <source>
        <strain evidence="12">Cailab_2022a</strain>
    </source>
</reference>
<dbReference type="AlphaFoldDB" id="A0AAV7XM30"/>
<evidence type="ECO:0000256" key="4">
    <source>
        <dbReference type="ARBA" id="ARBA00022753"/>
    </source>
</evidence>
<keyword evidence="2 8" id="KW-0812">Transmembrane</keyword>
<dbReference type="PANTHER" id="PTHR11506">
    <property type="entry name" value="LYSOSOME-ASSOCIATED MEMBRANE GLYCOPROTEIN"/>
    <property type="match status" value="1"/>
</dbReference>
<name>A0AAV7XM30_9NEOP</name>
<dbReference type="EMBL" id="JAPTSV010000007">
    <property type="protein sequence ID" value="KAJ1525717.1"/>
    <property type="molecule type" value="Genomic_DNA"/>
</dbReference>
<dbReference type="Pfam" id="PF01299">
    <property type="entry name" value="Lamp2-like_luminal"/>
    <property type="match status" value="1"/>
</dbReference>
<keyword evidence="5 10" id="KW-1133">Transmembrane helix</keyword>
<dbReference type="PROSITE" id="PS51407">
    <property type="entry name" value="LAMP_3"/>
    <property type="match status" value="1"/>
</dbReference>
<keyword evidence="13" id="KW-1185">Reference proteome</keyword>
<organism evidence="12 13">
    <name type="scientific">Megalurothrips usitatus</name>
    <name type="common">bean blossom thrips</name>
    <dbReference type="NCBI Taxonomy" id="439358"/>
    <lineage>
        <taxon>Eukaryota</taxon>
        <taxon>Metazoa</taxon>
        <taxon>Ecdysozoa</taxon>
        <taxon>Arthropoda</taxon>
        <taxon>Hexapoda</taxon>
        <taxon>Insecta</taxon>
        <taxon>Pterygota</taxon>
        <taxon>Neoptera</taxon>
        <taxon>Paraneoptera</taxon>
        <taxon>Thysanoptera</taxon>
        <taxon>Terebrantia</taxon>
        <taxon>Thripoidea</taxon>
        <taxon>Thripidae</taxon>
        <taxon>Megalurothrips</taxon>
    </lineage>
</organism>
<evidence type="ECO:0000256" key="10">
    <source>
        <dbReference type="SAM" id="Phobius"/>
    </source>
</evidence>
<evidence type="ECO:0000256" key="5">
    <source>
        <dbReference type="ARBA" id="ARBA00022989"/>
    </source>
</evidence>
<keyword evidence="4" id="KW-0967">Endosome</keyword>
<evidence type="ECO:0000313" key="13">
    <source>
        <dbReference type="Proteomes" id="UP001075354"/>
    </source>
</evidence>
<evidence type="ECO:0000256" key="8">
    <source>
        <dbReference type="PROSITE-ProRule" id="PRU00740"/>
    </source>
</evidence>
<sequence>MTAPTATATATGSVTASATTARSTRGGGGPSRRPPLAMSLGVHILLVALAIVSVGIPHTATGLSLSTARPRGIKSPTTTARPTPAREMRDFADGKMDEEETDPITVPLAAENQKAAPTKPPKAVAVKTTARPVVDANTAIYKLLDSRGSACILFKVDALLVIKFTTVHEEQAEKDMFIPNNAKVTGDCGSGDDAMLVVSWNDMEWSTYFTKTPGGDRWYIEKTELTVDTGNTKVFEHIKKPGRKLRLEPKTRSLQLFFTPVGKSYSCSNEEKAVDMVNGDVSVRLEMRDVRVQPFIFRRGEFGPEFVCTPGGASFRDETAPIAVGSTLAIVVLCTISGYGAFRYFKIKKVQYDTME</sequence>
<keyword evidence="7" id="KW-0325">Glycoprotein</keyword>
<evidence type="ECO:0000256" key="3">
    <source>
        <dbReference type="ARBA" id="ARBA00022729"/>
    </source>
</evidence>
<dbReference type="GO" id="GO:0005886">
    <property type="term" value="C:plasma membrane"/>
    <property type="evidence" value="ECO:0007669"/>
    <property type="project" value="TreeGrafter"/>
</dbReference>
<feature type="region of interest" description="Disordered" evidence="9">
    <location>
        <begin position="1"/>
        <end position="34"/>
    </location>
</feature>
<evidence type="ECO:0000256" key="9">
    <source>
        <dbReference type="SAM" id="MobiDB-lite"/>
    </source>
</evidence>
<feature type="region of interest" description="Disordered" evidence="9">
    <location>
        <begin position="66"/>
        <end position="87"/>
    </location>
</feature>
<comment type="subcellular location">
    <subcellularLocation>
        <location evidence="1">Endosome membrane</location>
        <topology evidence="1">Single-pass type I membrane protein</topology>
    </subcellularLocation>
    <subcellularLocation>
        <location evidence="8">Membrane</location>
        <topology evidence="8">Single-pass type I membrane protein</topology>
    </subcellularLocation>
</comment>
<feature type="compositionally biased region" description="Low complexity" evidence="9">
    <location>
        <begin position="1"/>
        <end position="24"/>
    </location>
</feature>
<evidence type="ECO:0000256" key="7">
    <source>
        <dbReference type="ARBA" id="ARBA00023180"/>
    </source>
</evidence>
<keyword evidence="3" id="KW-0732">Signal</keyword>
<evidence type="ECO:0000256" key="2">
    <source>
        <dbReference type="ARBA" id="ARBA00022692"/>
    </source>
</evidence>
<comment type="caution">
    <text evidence="8">Lacks conserved residue(s) required for the propagation of feature annotation.</text>
</comment>
<dbReference type="PANTHER" id="PTHR11506:SF40">
    <property type="entry name" value="LYSOSOME-ASSOCIATED MEMBRANE GLYCOPROTEIN 5"/>
    <property type="match status" value="1"/>
</dbReference>
<feature type="domain" description="Lysosome-associated membrane glycoprotein 2-like luminal" evidence="11">
    <location>
        <begin position="138"/>
        <end position="296"/>
    </location>
</feature>